<evidence type="ECO:0000256" key="1">
    <source>
        <dbReference type="ARBA" id="ARBA00023002"/>
    </source>
</evidence>
<dbReference type="PANTHER" id="PTHR43157:SF31">
    <property type="entry name" value="PHOSPHATIDYLINOSITOL-GLYCAN BIOSYNTHESIS CLASS F PROTEIN"/>
    <property type="match status" value="1"/>
</dbReference>
<keyword evidence="4" id="KW-1185">Reference proteome</keyword>
<dbReference type="EMBL" id="JAAXPM010000008">
    <property type="protein sequence ID" value="NKY67248.1"/>
    <property type="molecule type" value="Genomic_DNA"/>
</dbReference>
<protein>
    <submittedName>
        <fullName evidence="3">NAD(P)-dependent dehydrogenase, short-chain alcohol dehydrogenase family</fullName>
    </submittedName>
    <submittedName>
        <fullName evidence="2">SDR family NAD(P)-dependent oxidoreductase</fullName>
    </submittedName>
</protein>
<organism evidence="2 5">
    <name type="scientific">Weissella hellenica</name>
    <dbReference type="NCBI Taxonomy" id="46256"/>
    <lineage>
        <taxon>Bacteria</taxon>
        <taxon>Bacillati</taxon>
        <taxon>Bacillota</taxon>
        <taxon>Bacilli</taxon>
        <taxon>Lactobacillales</taxon>
        <taxon>Lactobacillaceae</taxon>
        <taxon>Weissella</taxon>
    </lineage>
</organism>
<name>A0A4Y4G1M9_WEIHE</name>
<dbReference type="RefSeq" id="WP_074427602.1">
    <property type="nucleotide sequence ID" value="NZ_BJEG01000008.1"/>
</dbReference>
<dbReference type="InterPro" id="IPR002347">
    <property type="entry name" value="SDR_fam"/>
</dbReference>
<comment type="caution">
    <text evidence="2">The sequence shown here is derived from an EMBL/GenBank/DDBJ whole genome shotgun (WGS) entry which is preliminary data.</text>
</comment>
<evidence type="ECO:0000313" key="3">
    <source>
        <dbReference type="EMBL" id="SCB99955.1"/>
    </source>
</evidence>
<dbReference type="Gene3D" id="3.40.50.720">
    <property type="entry name" value="NAD(P)-binding Rossmann-like Domain"/>
    <property type="match status" value="1"/>
</dbReference>
<dbReference type="InterPro" id="IPR036291">
    <property type="entry name" value="NAD(P)-bd_dom_sf"/>
</dbReference>
<dbReference type="GO" id="GO:0016491">
    <property type="term" value="F:oxidoreductase activity"/>
    <property type="evidence" value="ECO:0007669"/>
    <property type="project" value="UniProtKB-KW"/>
</dbReference>
<proteinExistence type="predicted"/>
<evidence type="ECO:0000313" key="5">
    <source>
        <dbReference type="Proteomes" id="UP000585749"/>
    </source>
</evidence>
<dbReference type="PANTHER" id="PTHR43157">
    <property type="entry name" value="PHOSPHATIDYLINOSITOL-GLYCAN BIOSYNTHESIS CLASS F PROTEIN-RELATED"/>
    <property type="match status" value="1"/>
</dbReference>
<keyword evidence="1" id="KW-0560">Oxidoreductase</keyword>
<evidence type="ECO:0000313" key="2">
    <source>
        <dbReference type="EMBL" id="NKY67248.1"/>
    </source>
</evidence>
<reference evidence="3 4" key="1">
    <citation type="submission" date="2016-08" db="EMBL/GenBank/DDBJ databases">
        <authorList>
            <person name="Varghese N."/>
            <person name="Submissions Spin"/>
        </authorList>
    </citation>
    <scope>NUCLEOTIDE SEQUENCE [LARGE SCALE GENOMIC DNA]</scope>
    <source>
        <strain evidence="3 4">R-53116</strain>
    </source>
</reference>
<sequence>MVNKIVLVTGANSGIGYQTALALARQGYHVIIHGRNEQKVQIALAKIKEQSGNEELDTVVADLSLMSEVKRLANEIKGKYDHLDALINNAGSQMGKDQLVTSEGNEKTMAINVFAPLLLSESLLSLLEKSSDGRIVTVSSASYNQGTSDKYLDDIELENNYEFSRAYGLSKLYVLWIMWHLNDKLQKKGINNVTVNCMEPGSALTNLGSEAAAKRPAIWKFIYILWRPMMLDPAVPGETNAKLATTKEFYGLTGKFFDKKGRIEKENRQYYSKENEQKVWDYCMDIVRPYLKN</sequence>
<dbReference type="AlphaFoldDB" id="A0A4Y4G1M9"/>
<accession>A0A4Y4G1M9</accession>
<dbReference type="Proteomes" id="UP000182448">
    <property type="component" value="Unassembled WGS sequence"/>
</dbReference>
<dbReference type="EMBL" id="FMAW01000010">
    <property type="protein sequence ID" value="SCB99955.1"/>
    <property type="molecule type" value="Genomic_DNA"/>
</dbReference>
<gene>
    <name evidence="3" type="ORF">GA0061075_11022</name>
    <name evidence="2" type="ORF">HF960_06165</name>
</gene>
<dbReference type="PRINTS" id="PR00081">
    <property type="entry name" value="GDHRDH"/>
</dbReference>
<evidence type="ECO:0000313" key="4">
    <source>
        <dbReference type="Proteomes" id="UP000182448"/>
    </source>
</evidence>
<reference evidence="2 5" key="2">
    <citation type="submission" date="2020-04" db="EMBL/GenBank/DDBJ databases">
        <title>MicrobeNet Type strains.</title>
        <authorList>
            <person name="Nicholson A.C."/>
        </authorList>
    </citation>
    <scope>NUCLEOTIDE SEQUENCE [LARGE SCALE GENOMIC DNA]</scope>
    <source>
        <strain evidence="2 5">CCUG 33494</strain>
    </source>
</reference>
<dbReference type="Proteomes" id="UP000585749">
    <property type="component" value="Unassembled WGS sequence"/>
</dbReference>
<dbReference type="OrthoDB" id="5786478at2"/>
<dbReference type="Pfam" id="PF00106">
    <property type="entry name" value="adh_short"/>
    <property type="match status" value="1"/>
</dbReference>
<dbReference type="SUPFAM" id="SSF51735">
    <property type="entry name" value="NAD(P)-binding Rossmann-fold domains"/>
    <property type="match status" value="1"/>
</dbReference>